<gene>
    <name evidence="4" type="ORF">M8330_18370</name>
</gene>
<dbReference type="Proteomes" id="UP001139485">
    <property type="component" value="Unassembled WGS sequence"/>
</dbReference>
<accession>A0A9X2DAF3</accession>
<feature type="domain" description="Septum formation-related" evidence="3">
    <location>
        <begin position="113"/>
        <end position="329"/>
    </location>
</feature>
<dbReference type="RefSeq" id="WP_250828498.1">
    <property type="nucleotide sequence ID" value="NZ_JAMOIL010000031.1"/>
</dbReference>
<name>A0A9X2DAF3_9ACTN</name>
<keyword evidence="2" id="KW-1133">Transmembrane helix</keyword>
<keyword evidence="2" id="KW-0812">Transmembrane</keyword>
<dbReference type="AlphaFoldDB" id="A0A9X2DAF3"/>
<evidence type="ECO:0000313" key="4">
    <source>
        <dbReference type="EMBL" id="MCM0622263.1"/>
    </source>
</evidence>
<evidence type="ECO:0000259" key="3">
    <source>
        <dbReference type="Pfam" id="PF13845"/>
    </source>
</evidence>
<feature type="compositionally biased region" description="Low complexity" evidence="1">
    <location>
        <begin position="42"/>
        <end position="107"/>
    </location>
</feature>
<evidence type="ECO:0000256" key="2">
    <source>
        <dbReference type="SAM" id="Phobius"/>
    </source>
</evidence>
<feature type="transmembrane region" description="Helical" evidence="2">
    <location>
        <begin position="14"/>
        <end position="39"/>
    </location>
</feature>
<evidence type="ECO:0000313" key="5">
    <source>
        <dbReference type="Proteomes" id="UP001139485"/>
    </source>
</evidence>
<dbReference type="Pfam" id="PF13845">
    <property type="entry name" value="Septum_form"/>
    <property type="match status" value="1"/>
</dbReference>
<evidence type="ECO:0000256" key="1">
    <source>
        <dbReference type="SAM" id="MobiDB-lite"/>
    </source>
</evidence>
<feature type="region of interest" description="Disordered" evidence="1">
    <location>
        <begin position="42"/>
        <end position="109"/>
    </location>
</feature>
<organism evidence="4 5">
    <name type="scientific">Nocardioides bruguierae</name>
    <dbReference type="NCBI Taxonomy" id="2945102"/>
    <lineage>
        <taxon>Bacteria</taxon>
        <taxon>Bacillati</taxon>
        <taxon>Actinomycetota</taxon>
        <taxon>Actinomycetes</taxon>
        <taxon>Propionibacteriales</taxon>
        <taxon>Nocardioidaceae</taxon>
        <taxon>Nocardioides</taxon>
    </lineage>
</organism>
<sequence length="336" mass="34548">MSGRRRARRSARAVLLRVLGALVALAVVVGLAVVGVRWVTGDDTPTASSGGAGTAASDATPSVADGTSSTEASPSPSASSSAAGASPSTSSAAGGSASASRTATPAADRPRDGACYRLGYDAVVSPTNGARSVACRTRHTAQTFAVTTLDTVVDGHLLAVDADLVTSQGQDVCPARLVRYLGGGEEQWRLSMLRSVWFTPSLDEAAAGASWLRCDVVLRSGSSLGRLGTDLEGVLSTQDGRDTYGMCGTAEPGTSSFSRVPCRENHSWRAISTVDVSGDDGAYPGRAAARSAGQSTCEDAGRSAADDALDFQWGYEWPTAEQWDAGQTWGYCWAPA</sequence>
<proteinExistence type="predicted"/>
<protein>
    <submittedName>
        <fullName evidence="4">Septum formation family protein</fullName>
    </submittedName>
</protein>
<reference evidence="4" key="1">
    <citation type="submission" date="2022-05" db="EMBL/GenBank/DDBJ databases">
        <authorList>
            <person name="Tuo L."/>
        </authorList>
    </citation>
    <scope>NUCLEOTIDE SEQUENCE</scope>
    <source>
        <strain evidence="4">BSK12Z-4</strain>
    </source>
</reference>
<dbReference type="EMBL" id="JAMOIL010000031">
    <property type="protein sequence ID" value="MCM0622263.1"/>
    <property type="molecule type" value="Genomic_DNA"/>
</dbReference>
<keyword evidence="5" id="KW-1185">Reference proteome</keyword>
<dbReference type="InterPro" id="IPR026004">
    <property type="entry name" value="Septum_form"/>
</dbReference>
<comment type="caution">
    <text evidence="4">The sequence shown here is derived from an EMBL/GenBank/DDBJ whole genome shotgun (WGS) entry which is preliminary data.</text>
</comment>
<keyword evidence="2" id="KW-0472">Membrane</keyword>